<organism evidence="2 3">
    <name type="scientific">Glycomyces albidus</name>
    <dbReference type="NCBI Taxonomy" id="2656774"/>
    <lineage>
        <taxon>Bacteria</taxon>
        <taxon>Bacillati</taxon>
        <taxon>Actinomycetota</taxon>
        <taxon>Actinomycetes</taxon>
        <taxon>Glycomycetales</taxon>
        <taxon>Glycomycetaceae</taxon>
        <taxon>Glycomyces</taxon>
    </lineage>
</organism>
<dbReference type="EMBL" id="WIAO01000025">
    <property type="protein sequence ID" value="MQM27542.1"/>
    <property type="molecule type" value="Genomic_DNA"/>
</dbReference>
<comment type="caution">
    <text evidence="2">The sequence shown here is derived from an EMBL/GenBank/DDBJ whole genome shotgun (WGS) entry which is preliminary data.</text>
</comment>
<reference evidence="2 3" key="1">
    <citation type="submission" date="2019-10" db="EMBL/GenBank/DDBJ databases">
        <title>Glycomyces albidus sp. nov., a novel actinomycete isolated from rhizosphere soil of wheat (Triticum aestivum L.).</title>
        <authorList>
            <person name="Qian L."/>
        </authorList>
    </citation>
    <scope>NUCLEOTIDE SEQUENCE [LARGE SCALE GENOMIC DNA]</scope>
    <source>
        <strain evidence="2 3">NEAU-7082</strain>
    </source>
</reference>
<name>A0A6L5GCY1_9ACTN</name>
<gene>
    <name evidence="2" type="ORF">GFD30_18500</name>
</gene>
<proteinExistence type="predicted"/>
<accession>A0A6L5GCY1</accession>
<protein>
    <recommendedName>
        <fullName evidence="1">Sulfotransferase domain-containing protein</fullName>
    </recommendedName>
</protein>
<dbReference type="SUPFAM" id="SSF52540">
    <property type="entry name" value="P-loop containing nucleoside triphosphate hydrolases"/>
    <property type="match status" value="1"/>
</dbReference>
<dbReference type="InterPro" id="IPR000863">
    <property type="entry name" value="Sulfotransferase_dom"/>
</dbReference>
<evidence type="ECO:0000259" key="1">
    <source>
        <dbReference type="Pfam" id="PF00685"/>
    </source>
</evidence>
<keyword evidence="3" id="KW-1185">Reference proteome</keyword>
<dbReference type="RefSeq" id="WP_227996596.1">
    <property type="nucleotide sequence ID" value="NZ_WIAO01000025.1"/>
</dbReference>
<dbReference type="Proteomes" id="UP000477750">
    <property type="component" value="Unassembled WGS sequence"/>
</dbReference>
<sequence>MIVWLASYPRSGNTFFRVVLHRLYRVPTYTVYDVDGVAEQIGPELMDARARPAAFEQMRDSSEVFYVKTHRRRDDPVVSEQDRAICLVRDGRDSVVSWARLGTRHLADQPDYADRFAAEARTIITRRTGGTGGWGQNVRSWQESTAPAPVWVRFEDLIAVPESTVQAAVTAVAPELTPQPAPLPSFNDLQAHDPDFFRTGTTGTHRTELPPDLHDLFWRQPDNAEAMHHLGYRRTT</sequence>
<dbReference type="GO" id="GO:0008146">
    <property type="term" value="F:sulfotransferase activity"/>
    <property type="evidence" value="ECO:0007669"/>
    <property type="project" value="InterPro"/>
</dbReference>
<evidence type="ECO:0000313" key="3">
    <source>
        <dbReference type="Proteomes" id="UP000477750"/>
    </source>
</evidence>
<dbReference type="AlphaFoldDB" id="A0A6L5GCY1"/>
<dbReference type="Gene3D" id="3.40.50.300">
    <property type="entry name" value="P-loop containing nucleotide triphosphate hydrolases"/>
    <property type="match status" value="1"/>
</dbReference>
<dbReference type="InterPro" id="IPR027417">
    <property type="entry name" value="P-loop_NTPase"/>
</dbReference>
<feature type="domain" description="Sulfotransferase" evidence="1">
    <location>
        <begin position="3"/>
        <end position="166"/>
    </location>
</feature>
<dbReference type="Pfam" id="PF00685">
    <property type="entry name" value="Sulfotransfer_1"/>
    <property type="match status" value="1"/>
</dbReference>
<evidence type="ECO:0000313" key="2">
    <source>
        <dbReference type="EMBL" id="MQM27542.1"/>
    </source>
</evidence>